<protein>
    <recommendedName>
        <fullName evidence="4">Biotin carboxylation domain-containing protein</fullName>
    </recommendedName>
</protein>
<dbReference type="InterPro" id="IPR005481">
    <property type="entry name" value="BC-like_N"/>
</dbReference>
<evidence type="ECO:0000313" key="5">
    <source>
        <dbReference type="EMBL" id="ANV80830.1"/>
    </source>
</evidence>
<dbReference type="Gene3D" id="3.30.470.20">
    <property type="entry name" value="ATP-grasp fold, B domain"/>
    <property type="match status" value="1"/>
</dbReference>
<dbReference type="InterPro" id="IPR016185">
    <property type="entry name" value="PreATP-grasp_dom_sf"/>
</dbReference>
<dbReference type="SUPFAM" id="SSF52440">
    <property type="entry name" value="PreATP-grasp domain"/>
    <property type="match status" value="1"/>
</dbReference>
<dbReference type="AlphaFoldDB" id="A0A1B1TEV4"/>
<dbReference type="PANTHER" id="PTHR45007:SF1">
    <property type="entry name" value="CARBOXYLASE, PUTATIVE (AFU_ORTHOLOGUE AFUA_5G07570)-RELATED"/>
    <property type="match status" value="1"/>
</dbReference>
<reference evidence="5" key="2">
    <citation type="journal article" date="2015" name="ISME J.">
        <title>A new class of marine Euryarchaeota group II from the Mediterranean deep chlorophyll maximum.</title>
        <authorList>
            <person name="Martin-Cuadrado A.B."/>
            <person name="Garcia-Heredia I."/>
            <person name="Molto A.G."/>
            <person name="Lopez-Ubeda R."/>
            <person name="Kimes N."/>
            <person name="Lopez-Garcia P."/>
            <person name="Moreira D."/>
            <person name="Rodriguez-Valera F."/>
        </authorList>
    </citation>
    <scope>NUCLEOTIDE SEQUENCE</scope>
</reference>
<dbReference type="Pfam" id="PF00289">
    <property type="entry name" value="Biotin_carb_N"/>
    <property type="match status" value="1"/>
</dbReference>
<dbReference type="EMBL" id="KP211909">
    <property type="protein sequence ID" value="ANV80830.1"/>
    <property type="molecule type" value="Genomic_DNA"/>
</dbReference>
<proteinExistence type="predicted"/>
<evidence type="ECO:0000256" key="1">
    <source>
        <dbReference type="ARBA" id="ARBA00022598"/>
    </source>
</evidence>
<dbReference type="InterPro" id="IPR011764">
    <property type="entry name" value="Biotin_carboxylation_dom"/>
</dbReference>
<accession>A0A1B1TEV4</accession>
<feature type="domain" description="Biotin carboxylation" evidence="4">
    <location>
        <begin position="1"/>
        <end position="148"/>
    </location>
</feature>
<dbReference type="PANTHER" id="PTHR45007">
    <property type="entry name" value="CARBOXYLASE, PUTATIVE (AFU_ORTHOLOGUE AFUA_5G07570)-RELATED"/>
    <property type="match status" value="1"/>
</dbReference>
<organism evidence="5">
    <name type="scientific">uncultured Poseidoniia archaeon</name>
    <dbReference type="NCBI Taxonomy" id="1697135"/>
    <lineage>
        <taxon>Archaea</taxon>
        <taxon>Methanobacteriati</taxon>
        <taxon>Thermoplasmatota</taxon>
        <taxon>Candidatus Poseidoniia</taxon>
        <taxon>environmental samples</taxon>
    </lineage>
</organism>
<evidence type="ECO:0000256" key="3">
    <source>
        <dbReference type="ARBA" id="ARBA00022840"/>
    </source>
</evidence>
<keyword evidence="1" id="KW-0436">Ligase</keyword>
<keyword evidence="3" id="KW-0067">ATP-binding</keyword>
<sequence>MFRRVLIANRGEIALRIMRSLRYLDIEVAIIYGKEDRLSLPVRLADEGIYIPRNDPLASYLDIEAIVKAAVDIGVDAVHPGYGFLAENPTFARRLEEEGIKFIGPNSEVLKILGDKISAREIMAKAGLPIARGSEDPITNVDEVKENG</sequence>
<dbReference type="GO" id="GO:0016874">
    <property type="term" value="F:ligase activity"/>
    <property type="evidence" value="ECO:0007669"/>
    <property type="project" value="UniProtKB-KW"/>
</dbReference>
<dbReference type="GO" id="GO:0005524">
    <property type="term" value="F:ATP binding"/>
    <property type="evidence" value="ECO:0007669"/>
    <property type="project" value="UniProtKB-KW"/>
</dbReference>
<reference evidence="5" key="1">
    <citation type="submission" date="2014-11" db="EMBL/GenBank/DDBJ databases">
        <authorList>
            <person name="Zhu J."/>
            <person name="Qi W."/>
            <person name="Song R."/>
        </authorList>
    </citation>
    <scope>NUCLEOTIDE SEQUENCE</scope>
</reference>
<dbReference type="PROSITE" id="PS50979">
    <property type="entry name" value="BC"/>
    <property type="match status" value="1"/>
</dbReference>
<evidence type="ECO:0000256" key="2">
    <source>
        <dbReference type="ARBA" id="ARBA00022741"/>
    </source>
</evidence>
<name>A0A1B1TEV4_9ARCH</name>
<evidence type="ECO:0000259" key="4">
    <source>
        <dbReference type="PROSITE" id="PS50979"/>
    </source>
</evidence>
<keyword evidence="2" id="KW-0547">Nucleotide-binding</keyword>